<dbReference type="GO" id="GO:0030288">
    <property type="term" value="C:outer membrane-bounded periplasmic space"/>
    <property type="evidence" value="ECO:0007669"/>
    <property type="project" value="TreeGrafter"/>
</dbReference>
<name>A0A965GE10_9PROT</name>
<evidence type="ECO:0000313" key="3">
    <source>
        <dbReference type="Proteomes" id="UP000740727"/>
    </source>
</evidence>
<accession>A0A965GE10</accession>
<dbReference type="Proteomes" id="UP000740727">
    <property type="component" value="Unassembled WGS sequence"/>
</dbReference>
<dbReference type="AlphaFoldDB" id="A0A965GE10"/>
<reference evidence="2" key="1">
    <citation type="submission" date="2018-10" db="EMBL/GenBank/DDBJ databases">
        <title>Iterative Subtractive Binning of Freshwater Chronoseries Metagenomes Recovers Nearly Complete Genomes from over Four Hundred Novel Species.</title>
        <authorList>
            <person name="Rodriguez-R L.M."/>
            <person name="Tsementzi D."/>
            <person name="Luo C."/>
            <person name="Konstantinidis K.T."/>
        </authorList>
    </citation>
    <scope>NUCLEOTIDE SEQUENCE</scope>
    <source>
        <strain evidence="2">WB5_2A_028</strain>
    </source>
</reference>
<dbReference type="PANTHER" id="PTHR30006:SF2">
    <property type="entry name" value="ABC TRANSPORTER SUBSTRATE-BINDING PROTEIN"/>
    <property type="match status" value="1"/>
</dbReference>
<organism evidence="2 3">
    <name type="scientific">Candidatus Fonsibacter lacus</name>
    <dbReference type="NCBI Taxonomy" id="2576439"/>
    <lineage>
        <taxon>Bacteria</taxon>
        <taxon>Pseudomonadati</taxon>
        <taxon>Pseudomonadota</taxon>
        <taxon>Alphaproteobacteria</taxon>
        <taxon>Candidatus Pelagibacterales</taxon>
        <taxon>Candidatus Pelagibacterales incertae sedis</taxon>
        <taxon>Candidatus Fonsibacter</taxon>
    </lineage>
</organism>
<dbReference type="GO" id="GO:0030975">
    <property type="term" value="F:thiamine binding"/>
    <property type="evidence" value="ECO:0007669"/>
    <property type="project" value="TreeGrafter"/>
</dbReference>
<evidence type="ECO:0000313" key="2">
    <source>
        <dbReference type="EMBL" id="NBR93922.1"/>
    </source>
</evidence>
<protein>
    <recommendedName>
        <fullName evidence="4">ABC transporter substrate-binding protein</fullName>
    </recommendedName>
</protein>
<dbReference type="SUPFAM" id="SSF53850">
    <property type="entry name" value="Periplasmic binding protein-like II"/>
    <property type="match status" value="1"/>
</dbReference>
<sequence length="410" mass="43442">MKSLERGKTMRTKRLAAAISSAAIMLGIITVASPAESKVNICQAKNVKEAGGLDALIAAAKKEGKLNLITTPRDWANYGAMFDAYEKAFGVKITVDNPDGSSQYEIDTMKTAPKSKQPDSIDIGPLVVAQLTPPGGTPLSNPYQVINWKDIPNAAKDPSGLWFGNYGGKLAIVYNATLTPAPTKASDFTNPAYKGFVGITGDPTSSNQAFMSVLAASLGNGGEKNLADVSKGLELFKAVKTLAPIQKVNTANLGTGVAKVGFMWDFNALGVVPAAKAAGLDLKFVYPTDFVLQAPPYINAINRKAPNCANARLWQEFVYSQNQGKTAEELTAADLKLSGSKLFAMMQGGQNYFQQSGADPIMSIAMTKKKLLVDSLLDFKVPASAKVVGPPTISDVLAAREQIIASWASL</sequence>
<evidence type="ECO:0008006" key="4">
    <source>
        <dbReference type="Google" id="ProtNLM"/>
    </source>
</evidence>
<dbReference type="EMBL" id="RFXN01000036">
    <property type="protein sequence ID" value="NBR93922.1"/>
    <property type="molecule type" value="Genomic_DNA"/>
</dbReference>
<dbReference type="Pfam" id="PF13343">
    <property type="entry name" value="SBP_bac_6"/>
    <property type="match status" value="1"/>
</dbReference>
<comment type="caution">
    <text evidence="2">The sequence shown here is derived from an EMBL/GenBank/DDBJ whole genome shotgun (WGS) entry which is preliminary data.</text>
</comment>
<dbReference type="Gene3D" id="3.40.190.10">
    <property type="entry name" value="Periplasmic binding protein-like II"/>
    <property type="match status" value="2"/>
</dbReference>
<keyword evidence="1" id="KW-0732">Signal</keyword>
<gene>
    <name evidence="2" type="ORF">EBT44_03670</name>
</gene>
<proteinExistence type="predicted"/>
<dbReference type="PANTHER" id="PTHR30006">
    <property type="entry name" value="THIAMINE-BINDING PERIPLASMIC PROTEIN-RELATED"/>
    <property type="match status" value="1"/>
</dbReference>
<evidence type="ECO:0000256" key="1">
    <source>
        <dbReference type="ARBA" id="ARBA00022729"/>
    </source>
</evidence>
<dbReference type="GO" id="GO:0030976">
    <property type="term" value="F:thiamine pyrophosphate binding"/>
    <property type="evidence" value="ECO:0007669"/>
    <property type="project" value="TreeGrafter"/>
</dbReference>
<dbReference type="GO" id="GO:0015888">
    <property type="term" value="P:thiamine transport"/>
    <property type="evidence" value="ECO:0007669"/>
    <property type="project" value="TreeGrafter"/>
</dbReference>